<protein>
    <submittedName>
        <fullName evidence="1">CLUMA_CG004906, isoform A</fullName>
    </submittedName>
</protein>
<evidence type="ECO:0000313" key="2">
    <source>
        <dbReference type="Proteomes" id="UP000183832"/>
    </source>
</evidence>
<reference evidence="1 2" key="1">
    <citation type="submission" date="2015-04" db="EMBL/GenBank/DDBJ databases">
        <authorList>
            <person name="Syromyatnikov M.Y."/>
            <person name="Popov V.N."/>
        </authorList>
    </citation>
    <scope>NUCLEOTIDE SEQUENCE [LARGE SCALE GENOMIC DNA]</scope>
</reference>
<gene>
    <name evidence="1" type="ORF">CLUMA_CG004906</name>
</gene>
<evidence type="ECO:0000313" key="1">
    <source>
        <dbReference type="EMBL" id="CRK91224.1"/>
    </source>
</evidence>
<accession>A0A1J1HT30</accession>
<name>A0A1J1HT30_9DIPT</name>
<organism evidence="1 2">
    <name type="scientific">Clunio marinus</name>
    <dbReference type="NCBI Taxonomy" id="568069"/>
    <lineage>
        <taxon>Eukaryota</taxon>
        <taxon>Metazoa</taxon>
        <taxon>Ecdysozoa</taxon>
        <taxon>Arthropoda</taxon>
        <taxon>Hexapoda</taxon>
        <taxon>Insecta</taxon>
        <taxon>Pterygota</taxon>
        <taxon>Neoptera</taxon>
        <taxon>Endopterygota</taxon>
        <taxon>Diptera</taxon>
        <taxon>Nematocera</taxon>
        <taxon>Chironomoidea</taxon>
        <taxon>Chironomidae</taxon>
        <taxon>Clunio</taxon>
    </lineage>
</organism>
<sequence length="77" mass="8909">MKLNIKAYEAKADFNSSLMLIYVKYNEKAFIQFQGDLLKLIMKLSTFNVYHKNSLLWHSADTCGIHTIKNPPITIKC</sequence>
<dbReference type="AlphaFoldDB" id="A0A1J1HT30"/>
<dbReference type="EMBL" id="CVRI01000020">
    <property type="protein sequence ID" value="CRK91224.1"/>
    <property type="molecule type" value="Genomic_DNA"/>
</dbReference>
<proteinExistence type="predicted"/>
<keyword evidence="2" id="KW-1185">Reference proteome</keyword>
<dbReference type="Proteomes" id="UP000183832">
    <property type="component" value="Unassembled WGS sequence"/>
</dbReference>